<protein>
    <submittedName>
        <fullName evidence="4">Probable serine/threonine-protein kinase kinX</fullName>
    </submittedName>
</protein>
<feature type="compositionally biased region" description="Polar residues" evidence="2">
    <location>
        <begin position="611"/>
        <end position="620"/>
    </location>
</feature>
<dbReference type="RefSeq" id="XP_031558465.1">
    <property type="nucleotide sequence ID" value="XM_031702605.1"/>
</dbReference>
<feature type="region of interest" description="Disordered" evidence="2">
    <location>
        <begin position="129"/>
        <end position="183"/>
    </location>
</feature>
<dbReference type="Proteomes" id="UP000515163">
    <property type="component" value="Unplaced"/>
</dbReference>
<sequence length="620" mass="71714">MVEMSNSGLLVERKPTYSEVLKNSAKNKNSMTKDSGRYLNGDISFFGRQERSNSECSSDSQLDTLLEAADKIKDGKHQNFEKPKKRVRFNMDKNEKFTYSYSNYNESLDTENGKSGSNGISNINFVGFEYMNGNDESDNDDDDDGEDDDDDDDDDEEEEEDTDDNEYDTETSEEGNEHGLGKYGFLVDKSSQNENFEINNNDDVSTTSILTGKTNDSMELNHLSNDLDHDDGILDHHSNTVTAGQFNQLEVALKSRKEEVEKEMSDLTDRLNRVREDTISEMEKLERELLKRREDYKTEIEEISRHREEQKQKFEEELEEFQNEKKLEERRQRYYEHERIITEKEEELDRRKSQVLEQEREVQDYEEYLNRRHKACNGKEEDLTVLQNELEILARELEAKKERLLNKSRVYQQQLDDVEEPPLPSPSEIPVRIRSPSRVSTASRGVDWRIEELKSQNKQLLEELFTLRKALESKDEEMDDIRQTMEILESDNKRLLQKVKNLESQLEVARKGAELGSETPNSPVEDILRRTASDLRKSRVSRVSRVHLEPLSLTNSQARIPRTNSKDSVHSKAKSSNSSDSGKEEKSLRSSSKSGSKSSDEKHIIKKGSEKTTSSLCAVM</sequence>
<feature type="coiled-coil region" evidence="1">
    <location>
        <begin position="250"/>
        <end position="414"/>
    </location>
</feature>
<evidence type="ECO:0000313" key="3">
    <source>
        <dbReference type="Proteomes" id="UP000515163"/>
    </source>
</evidence>
<name>A0A6P8I0Q5_ACTTE</name>
<feature type="region of interest" description="Disordered" evidence="2">
    <location>
        <begin position="509"/>
        <end position="530"/>
    </location>
</feature>
<keyword evidence="1" id="KW-0175">Coiled coil</keyword>
<feature type="compositionally biased region" description="Basic and acidic residues" evidence="2">
    <location>
        <begin position="598"/>
        <end position="610"/>
    </location>
</feature>
<feature type="region of interest" description="Disordered" evidence="2">
    <location>
        <begin position="554"/>
        <end position="620"/>
    </location>
</feature>
<keyword evidence="4" id="KW-0418">Kinase</keyword>
<feature type="compositionally biased region" description="Acidic residues" evidence="2">
    <location>
        <begin position="135"/>
        <end position="174"/>
    </location>
</feature>
<evidence type="ECO:0000256" key="2">
    <source>
        <dbReference type="SAM" id="MobiDB-lite"/>
    </source>
</evidence>
<reference evidence="4" key="1">
    <citation type="submission" date="2025-08" db="UniProtKB">
        <authorList>
            <consortium name="RefSeq"/>
        </authorList>
    </citation>
    <scope>IDENTIFICATION</scope>
    <source>
        <tissue evidence="4">Tentacle</tissue>
    </source>
</reference>
<dbReference type="AlphaFoldDB" id="A0A6P8I0Q5"/>
<keyword evidence="4" id="KW-0808">Transferase</keyword>
<gene>
    <name evidence="4" type="primary">LOC116294916</name>
</gene>
<evidence type="ECO:0000313" key="4">
    <source>
        <dbReference type="RefSeq" id="XP_031558465.1"/>
    </source>
</evidence>
<organism evidence="3 4">
    <name type="scientific">Actinia tenebrosa</name>
    <name type="common">Australian red waratah sea anemone</name>
    <dbReference type="NCBI Taxonomy" id="6105"/>
    <lineage>
        <taxon>Eukaryota</taxon>
        <taxon>Metazoa</taxon>
        <taxon>Cnidaria</taxon>
        <taxon>Anthozoa</taxon>
        <taxon>Hexacorallia</taxon>
        <taxon>Actiniaria</taxon>
        <taxon>Actiniidae</taxon>
        <taxon>Actinia</taxon>
    </lineage>
</organism>
<keyword evidence="3" id="KW-1185">Reference proteome</keyword>
<dbReference type="GeneID" id="116294916"/>
<accession>A0A6P8I0Q5</accession>
<dbReference type="GO" id="GO:0016301">
    <property type="term" value="F:kinase activity"/>
    <property type="evidence" value="ECO:0007669"/>
    <property type="project" value="UniProtKB-KW"/>
</dbReference>
<evidence type="ECO:0000256" key="1">
    <source>
        <dbReference type="SAM" id="Coils"/>
    </source>
</evidence>
<dbReference type="InParanoid" id="A0A6P8I0Q5"/>
<dbReference type="KEGG" id="aten:116294916"/>
<proteinExistence type="predicted"/>
<dbReference type="OrthoDB" id="5980160at2759"/>